<dbReference type="PATRIC" id="fig|402626.5.peg.2988"/>
<evidence type="ECO:0000313" key="2">
    <source>
        <dbReference type="EMBL" id="ACD26964.1"/>
    </source>
</evidence>
<dbReference type="KEGG" id="rpi:Rpic_1828"/>
<sequence>MWGLEGKRFWLVLMAFAAGLVAVIFYRGLPDAVYGALVALGGVILTTLHSGAMRQADLNSTVLQKRIEREMGLRRDVFLPAFEGATRAINALSMVLESGKPRDEIAADFAAGHSSLTKAMLVATPPTIAGIQRLVGALSLAWSESIGHRVVLGQIQDRCKAIERERELEFELRQTMIKHLQTVHVQPNVNAVASQRAVEVIQAHDQRIAGMNAKLDVVMTERSTYYLNALKPLVKRLAEIRPLFPPVLAELRKEMELPFDEATFAKDQESIAGEIRCALERRIAEAEQYLSARRAQQNSAASQAT</sequence>
<dbReference type="STRING" id="402626.Rpic_1828"/>
<dbReference type="HOGENOM" id="CLU_911758_0_0_4"/>
<reference evidence="2" key="1">
    <citation type="submission" date="2008-05" db="EMBL/GenBank/DDBJ databases">
        <title>Complete sequence of chromosome1 of Ralstonia pickettii 12J.</title>
        <authorList>
            <consortium name="US DOE Joint Genome Institute"/>
            <person name="Lucas S."/>
            <person name="Copeland A."/>
            <person name="Lapidus A."/>
            <person name="Glavina del Rio T."/>
            <person name="Dalin E."/>
            <person name="Tice H."/>
            <person name="Bruce D."/>
            <person name="Goodwin L."/>
            <person name="Pitluck S."/>
            <person name="Meincke L."/>
            <person name="Brettin T."/>
            <person name="Detter J.C."/>
            <person name="Han C."/>
            <person name="Kuske C.R."/>
            <person name="Schmutz J."/>
            <person name="Larimer F."/>
            <person name="Land M."/>
            <person name="Hauser L."/>
            <person name="Kyrpides N."/>
            <person name="Mikhailova N."/>
            <person name="Marsh T."/>
            <person name="Richardson P."/>
        </authorList>
    </citation>
    <scope>NUCLEOTIDE SEQUENCE</scope>
    <source>
        <strain evidence="2">12J</strain>
    </source>
</reference>
<name>B2UF32_RALPJ</name>
<organism evidence="2">
    <name type="scientific">Ralstonia pickettii (strain 12J)</name>
    <dbReference type="NCBI Taxonomy" id="402626"/>
    <lineage>
        <taxon>Bacteria</taxon>
        <taxon>Pseudomonadati</taxon>
        <taxon>Pseudomonadota</taxon>
        <taxon>Betaproteobacteria</taxon>
        <taxon>Burkholderiales</taxon>
        <taxon>Burkholderiaceae</taxon>
        <taxon>Ralstonia</taxon>
    </lineage>
</organism>
<dbReference type="AlphaFoldDB" id="B2UF32"/>
<feature type="transmembrane region" description="Helical" evidence="1">
    <location>
        <begin position="32"/>
        <end position="52"/>
    </location>
</feature>
<gene>
    <name evidence="2" type="ordered locus">Rpic_1828</name>
</gene>
<accession>B2UF32</accession>
<feature type="transmembrane region" description="Helical" evidence="1">
    <location>
        <begin position="9"/>
        <end position="26"/>
    </location>
</feature>
<keyword evidence="1" id="KW-0812">Transmembrane</keyword>
<keyword evidence="1" id="KW-1133">Transmembrane helix</keyword>
<evidence type="ECO:0000256" key="1">
    <source>
        <dbReference type="SAM" id="Phobius"/>
    </source>
</evidence>
<dbReference type="EMBL" id="CP001068">
    <property type="protein sequence ID" value="ACD26964.1"/>
    <property type="molecule type" value="Genomic_DNA"/>
</dbReference>
<proteinExistence type="predicted"/>
<protein>
    <submittedName>
        <fullName evidence="2">Uncharacterized protein</fullName>
    </submittedName>
</protein>
<keyword evidence="1" id="KW-0472">Membrane</keyword>
<dbReference type="eggNOG" id="ENOG5032WCA">
    <property type="taxonomic scope" value="Bacteria"/>
</dbReference>